<dbReference type="EMBL" id="BMMP01000016">
    <property type="protein sequence ID" value="GGO55341.1"/>
    <property type="molecule type" value="Genomic_DNA"/>
</dbReference>
<proteinExistence type="predicted"/>
<dbReference type="Proteomes" id="UP000631535">
    <property type="component" value="Unassembled WGS sequence"/>
</dbReference>
<organism evidence="2 3">
    <name type="scientific">Streptomyces daqingensis</name>
    <dbReference type="NCBI Taxonomy" id="1472640"/>
    <lineage>
        <taxon>Bacteria</taxon>
        <taxon>Bacillati</taxon>
        <taxon>Actinomycetota</taxon>
        <taxon>Actinomycetes</taxon>
        <taxon>Kitasatosporales</taxon>
        <taxon>Streptomycetaceae</taxon>
        <taxon>Streptomyces</taxon>
    </lineage>
</organism>
<evidence type="ECO:0000313" key="3">
    <source>
        <dbReference type="Proteomes" id="UP000631535"/>
    </source>
</evidence>
<sequence>MINSMARSLAAVSAAGGSDDSRHDRGDKRADGQPQLPERVPGHPTRLAVA</sequence>
<feature type="compositionally biased region" description="Basic and acidic residues" evidence="1">
    <location>
        <begin position="19"/>
        <end position="31"/>
    </location>
</feature>
<feature type="region of interest" description="Disordered" evidence="1">
    <location>
        <begin position="1"/>
        <end position="50"/>
    </location>
</feature>
<accession>A0ABQ2MMK9</accession>
<keyword evidence="3" id="KW-1185">Reference proteome</keyword>
<feature type="compositionally biased region" description="Low complexity" evidence="1">
    <location>
        <begin position="1"/>
        <end position="18"/>
    </location>
</feature>
<reference evidence="3" key="1">
    <citation type="journal article" date="2019" name="Int. J. Syst. Evol. Microbiol.">
        <title>The Global Catalogue of Microorganisms (GCM) 10K type strain sequencing project: providing services to taxonomists for standard genome sequencing and annotation.</title>
        <authorList>
            <consortium name="The Broad Institute Genomics Platform"/>
            <consortium name="The Broad Institute Genome Sequencing Center for Infectious Disease"/>
            <person name="Wu L."/>
            <person name="Ma J."/>
        </authorList>
    </citation>
    <scope>NUCLEOTIDE SEQUENCE [LARGE SCALE GENOMIC DNA]</scope>
    <source>
        <strain evidence="3">CGMCC 4.7178</strain>
    </source>
</reference>
<comment type="caution">
    <text evidence="2">The sequence shown here is derived from an EMBL/GenBank/DDBJ whole genome shotgun (WGS) entry which is preliminary data.</text>
</comment>
<dbReference type="RefSeq" id="WP_189039140.1">
    <property type="nucleotide sequence ID" value="NZ_BMMP01000016.1"/>
</dbReference>
<evidence type="ECO:0000256" key="1">
    <source>
        <dbReference type="SAM" id="MobiDB-lite"/>
    </source>
</evidence>
<gene>
    <name evidence="2" type="ORF">GCM10012287_46420</name>
</gene>
<evidence type="ECO:0000313" key="2">
    <source>
        <dbReference type="EMBL" id="GGO55341.1"/>
    </source>
</evidence>
<name>A0ABQ2MMK9_9ACTN</name>
<protein>
    <submittedName>
        <fullName evidence="2">Uncharacterized protein</fullName>
    </submittedName>
</protein>